<reference evidence="7" key="1">
    <citation type="submission" date="2016-11" db="UniProtKB">
        <authorList>
            <consortium name="WormBaseParasite"/>
        </authorList>
    </citation>
    <scope>IDENTIFICATION</scope>
</reference>
<dbReference type="PANTHER" id="PTHR12558:SF13">
    <property type="entry name" value="CELL DIVISION CYCLE PROTEIN 27 HOMOLOG"/>
    <property type="match status" value="1"/>
</dbReference>
<dbReference type="GO" id="GO:0031145">
    <property type="term" value="P:anaphase-promoting complex-dependent catabolic process"/>
    <property type="evidence" value="ECO:0007669"/>
    <property type="project" value="TreeGrafter"/>
</dbReference>
<dbReference type="Proteomes" id="UP000095283">
    <property type="component" value="Unplaced"/>
</dbReference>
<dbReference type="SUPFAM" id="SSF48452">
    <property type="entry name" value="TPR-like"/>
    <property type="match status" value="1"/>
</dbReference>
<dbReference type="InterPro" id="IPR019734">
    <property type="entry name" value="TPR_rpt"/>
</dbReference>
<proteinExistence type="inferred from homology"/>
<dbReference type="PROSITE" id="PS50005">
    <property type="entry name" value="TPR"/>
    <property type="match status" value="3"/>
</dbReference>
<dbReference type="Gene3D" id="1.25.40.10">
    <property type="entry name" value="Tetratricopeptide repeat domain"/>
    <property type="match status" value="3"/>
</dbReference>
<name>A0A1I7WP52_HETBA</name>
<organism evidence="6 7">
    <name type="scientific">Heterorhabditis bacteriophora</name>
    <name type="common">Entomopathogenic nematode worm</name>
    <dbReference type="NCBI Taxonomy" id="37862"/>
    <lineage>
        <taxon>Eukaryota</taxon>
        <taxon>Metazoa</taxon>
        <taxon>Ecdysozoa</taxon>
        <taxon>Nematoda</taxon>
        <taxon>Chromadorea</taxon>
        <taxon>Rhabditida</taxon>
        <taxon>Rhabditina</taxon>
        <taxon>Rhabditomorpha</taxon>
        <taxon>Strongyloidea</taxon>
        <taxon>Heterorhabditidae</taxon>
        <taxon>Heterorhabditis</taxon>
    </lineage>
</organism>
<feature type="repeat" description="TPR" evidence="4">
    <location>
        <begin position="423"/>
        <end position="456"/>
    </location>
</feature>
<dbReference type="WBParaSite" id="Hba_06917">
    <property type="protein sequence ID" value="Hba_06917"/>
    <property type="gene ID" value="Hba_06917"/>
</dbReference>
<dbReference type="AlphaFoldDB" id="A0A1I7WP52"/>
<evidence type="ECO:0000256" key="2">
    <source>
        <dbReference type="ARBA" id="ARBA00038210"/>
    </source>
</evidence>
<feature type="repeat" description="TPR" evidence="4">
    <location>
        <begin position="491"/>
        <end position="524"/>
    </location>
</feature>
<dbReference type="SMART" id="SM00028">
    <property type="entry name" value="TPR"/>
    <property type="match status" value="5"/>
</dbReference>
<dbReference type="InterPro" id="IPR011990">
    <property type="entry name" value="TPR-like_helical_dom_sf"/>
</dbReference>
<feature type="compositionally biased region" description="Low complexity" evidence="5">
    <location>
        <begin position="236"/>
        <end position="258"/>
    </location>
</feature>
<dbReference type="PANTHER" id="PTHR12558">
    <property type="entry name" value="CELL DIVISION CYCLE 16,23,27"/>
    <property type="match status" value="1"/>
</dbReference>
<dbReference type="Pfam" id="PF14559">
    <property type="entry name" value="TPR_19"/>
    <property type="match status" value="1"/>
</dbReference>
<evidence type="ECO:0000256" key="3">
    <source>
        <dbReference type="ARBA" id="ARBA00039307"/>
    </source>
</evidence>
<sequence>MVLTANGDSNVSSYCQIKNVIQECLDHCSYDDALFLSELFHEKDDKFYAFYRNQSTCESGRTLEAIEECGMSIEKNTFLWSSISNYVQYGGRDVAKLFVEMNNKLFPDDLIDKQKEGFEEIEKEHDDTSVLTKKTPIVNTSVPKVQLHAPRKSTRISEASETRRVTRLFSQDSENAGSRNRANNHSKVHKVIYFLSSNKQLYKILEVYIRKLQVILVVNYRKPRDKEREVKQPLGSRSANAMRSLSSSSNSVSSVSSSTAPLHRPPTKDTDEKTEQFTQLFKDLYICIKSLSVIEEAVGTYKWQSALDLLSSLPWSIGKHAVAMQLRARIMFELAEYASARDILVELRRTHPHRVDGMELLSTAMWHLQDSHALSSLAQSLTTTARLRPQSWCAAGNCFSLQRQHAQAVECMERAIQLDSHFAYAYTLLGHELIFQEELDKAAKSFRSALSISPNDYRAWHGLGLVHLRKEQMGLAQVNISKAVSINSTNRAMLCQLAQVEQALNRPEKAMKLIDKALTMNPNDVACRYNRARLLFETKRNEECVKELTELKGVSPDEAYIFHLLVKLIWSEWSFHYNYQLLTMFRIVNLVKQNLIVGGDNRTRKWSVSRGSMVLAPVSDVSQTFDVTKAFCRSKAALIPVPVESEVRLIYSFKSHISTYKILYSFTQEMQSDDVVLVSDDEHEPYLQHDKEDGIHISPVSKFSDNSKIQVHSKCSFYVVFLKRYTYIYIMANIDNENSSKIRLFYQVEH</sequence>
<dbReference type="GO" id="GO:0007091">
    <property type="term" value="P:metaphase/anaphase transition of mitotic cell cycle"/>
    <property type="evidence" value="ECO:0007669"/>
    <property type="project" value="TreeGrafter"/>
</dbReference>
<protein>
    <recommendedName>
        <fullName evidence="3">Cell division cycle protein 27 homolog</fullName>
    </recommendedName>
</protein>
<feature type="region of interest" description="Disordered" evidence="5">
    <location>
        <begin position="226"/>
        <end position="273"/>
    </location>
</feature>
<dbReference type="GO" id="GO:0005737">
    <property type="term" value="C:cytoplasm"/>
    <property type="evidence" value="ECO:0007669"/>
    <property type="project" value="TreeGrafter"/>
</dbReference>
<dbReference type="GO" id="GO:0051301">
    <property type="term" value="P:cell division"/>
    <property type="evidence" value="ECO:0007669"/>
    <property type="project" value="TreeGrafter"/>
</dbReference>
<dbReference type="Pfam" id="PF13181">
    <property type="entry name" value="TPR_8"/>
    <property type="match status" value="2"/>
</dbReference>
<feature type="compositionally biased region" description="Polar residues" evidence="5">
    <location>
        <begin position="168"/>
        <end position="181"/>
    </location>
</feature>
<evidence type="ECO:0000256" key="1">
    <source>
        <dbReference type="ARBA" id="ARBA00022803"/>
    </source>
</evidence>
<evidence type="ECO:0000256" key="5">
    <source>
        <dbReference type="SAM" id="MobiDB-lite"/>
    </source>
</evidence>
<dbReference type="GO" id="GO:0016567">
    <property type="term" value="P:protein ubiquitination"/>
    <property type="evidence" value="ECO:0007669"/>
    <property type="project" value="TreeGrafter"/>
</dbReference>
<evidence type="ECO:0000313" key="7">
    <source>
        <dbReference type="WBParaSite" id="Hba_06917"/>
    </source>
</evidence>
<keyword evidence="6" id="KW-1185">Reference proteome</keyword>
<feature type="repeat" description="TPR" evidence="4">
    <location>
        <begin position="389"/>
        <end position="422"/>
    </location>
</feature>
<keyword evidence="1 4" id="KW-0802">TPR repeat</keyword>
<evidence type="ECO:0000256" key="4">
    <source>
        <dbReference type="PROSITE-ProRule" id="PRU00339"/>
    </source>
</evidence>
<dbReference type="GO" id="GO:0005680">
    <property type="term" value="C:anaphase-promoting complex"/>
    <property type="evidence" value="ECO:0007669"/>
    <property type="project" value="TreeGrafter"/>
</dbReference>
<feature type="region of interest" description="Disordered" evidence="5">
    <location>
        <begin position="148"/>
        <end position="182"/>
    </location>
</feature>
<evidence type="ECO:0000313" key="6">
    <source>
        <dbReference type="Proteomes" id="UP000095283"/>
    </source>
</evidence>
<accession>A0A1I7WP52</accession>
<comment type="similarity">
    <text evidence="2">Belongs to the APC3/CDC27 family.</text>
</comment>